<protein>
    <submittedName>
        <fullName evidence="7">Aryl-alcohol dehydrogenase-like protein</fullName>
    </submittedName>
</protein>
<keyword evidence="4" id="KW-0520">NAD</keyword>
<evidence type="ECO:0000256" key="4">
    <source>
        <dbReference type="ARBA" id="ARBA00023027"/>
    </source>
</evidence>
<evidence type="ECO:0000256" key="2">
    <source>
        <dbReference type="ARBA" id="ARBA00022833"/>
    </source>
</evidence>
<dbReference type="Gene3D" id="3.90.180.10">
    <property type="entry name" value="Medium-chain alcohol dehydrogenases, catalytic domain"/>
    <property type="match status" value="1"/>
</dbReference>
<dbReference type="SUPFAM" id="SSF50129">
    <property type="entry name" value="GroES-like"/>
    <property type="match status" value="1"/>
</dbReference>
<dbReference type="SMART" id="SM00829">
    <property type="entry name" value="PKS_ER"/>
    <property type="match status" value="1"/>
</dbReference>
<evidence type="ECO:0000256" key="5">
    <source>
        <dbReference type="RuleBase" id="RU361277"/>
    </source>
</evidence>
<dbReference type="PANTHER" id="PTHR43880">
    <property type="entry name" value="ALCOHOL DEHYDROGENASE"/>
    <property type="match status" value="1"/>
</dbReference>
<dbReference type="RefSeq" id="XP_024728332.1">
    <property type="nucleotide sequence ID" value="XM_024878698.1"/>
</dbReference>
<dbReference type="GO" id="GO:0051903">
    <property type="term" value="F:S-(hydroxymethyl)glutathione dehydrogenase [NAD(P)+] activity"/>
    <property type="evidence" value="ECO:0007669"/>
    <property type="project" value="TreeGrafter"/>
</dbReference>
<dbReference type="STRING" id="1095630.A0A2J6SKX7"/>
<dbReference type="OrthoDB" id="1560166at2759"/>
<evidence type="ECO:0000259" key="6">
    <source>
        <dbReference type="SMART" id="SM00829"/>
    </source>
</evidence>
<dbReference type="Proteomes" id="UP000235371">
    <property type="component" value="Unassembled WGS sequence"/>
</dbReference>
<dbReference type="InterPro" id="IPR013154">
    <property type="entry name" value="ADH-like_N"/>
</dbReference>
<name>A0A2J6SKX7_9HELO</name>
<dbReference type="Gene3D" id="3.40.50.720">
    <property type="entry name" value="NAD(P)-binding Rossmann-like Domain"/>
    <property type="match status" value="1"/>
</dbReference>
<dbReference type="InterPro" id="IPR011032">
    <property type="entry name" value="GroES-like_sf"/>
</dbReference>
<dbReference type="Pfam" id="PF08240">
    <property type="entry name" value="ADH_N"/>
    <property type="match status" value="1"/>
</dbReference>
<evidence type="ECO:0000256" key="1">
    <source>
        <dbReference type="ARBA" id="ARBA00022723"/>
    </source>
</evidence>
<dbReference type="PANTHER" id="PTHR43880:SF12">
    <property type="entry name" value="ALCOHOL DEHYDROGENASE CLASS-3"/>
    <property type="match status" value="1"/>
</dbReference>
<dbReference type="CDD" id="cd08278">
    <property type="entry name" value="benzyl_alcohol_DH"/>
    <property type="match status" value="1"/>
</dbReference>
<dbReference type="AlphaFoldDB" id="A0A2J6SKX7"/>
<dbReference type="SUPFAM" id="SSF51735">
    <property type="entry name" value="NAD(P)-binding Rossmann-fold domains"/>
    <property type="match status" value="1"/>
</dbReference>
<dbReference type="Pfam" id="PF00107">
    <property type="entry name" value="ADH_zinc_N"/>
    <property type="match status" value="1"/>
</dbReference>
<dbReference type="GO" id="GO:0005829">
    <property type="term" value="C:cytosol"/>
    <property type="evidence" value="ECO:0007669"/>
    <property type="project" value="TreeGrafter"/>
</dbReference>
<proteinExistence type="inferred from homology"/>
<dbReference type="GO" id="GO:0046294">
    <property type="term" value="P:formaldehyde catabolic process"/>
    <property type="evidence" value="ECO:0007669"/>
    <property type="project" value="TreeGrafter"/>
</dbReference>
<keyword evidence="2 5" id="KW-0862">Zinc</keyword>
<evidence type="ECO:0000256" key="3">
    <source>
        <dbReference type="ARBA" id="ARBA00023002"/>
    </source>
</evidence>
<evidence type="ECO:0000313" key="8">
    <source>
        <dbReference type="Proteomes" id="UP000235371"/>
    </source>
</evidence>
<comment type="similarity">
    <text evidence="5">Belongs to the zinc-containing alcohol dehydrogenase family.</text>
</comment>
<comment type="cofactor">
    <cofactor evidence="5">
        <name>Zn(2+)</name>
        <dbReference type="ChEBI" id="CHEBI:29105"/>
    </cofactor>
</comment>
<dbReference type="EMBL" id="KZ613912">
    <property type="protein sequence ID" value="PMD51428.1"/>
    <property type="molecule type" value="Genomic_DNA"/>
</dbReference>
<feature type="domain" description="Enoyl reductase (ER)" evidence="6">
    <location>
        <begin position="12"/>
        <end position="368"/>
    </location>
</feature>
<keyword evidence="3" id="KW-0560">Oxidoreductase</keyword>
<accession>A0A2J6SKX7</accession>
<dbReference type="InterPro" id="IPR002328">
    <property type="entry name" value="ADH_Zn_CS"/>
</dbReference>
<dbReference type="GeneID" id="36586775"/>
<dbReference type="PROSITE" id="PS00059">
    <property type="entry name" value="ADH_ZINC"/>
    <property type="match status" value="1"/>
</dbReference>
<gene>
    <name evidence="7" type="ORF">K444DRAFT_601756</name>
</gene>
<dbReference type="InParanoid" id="A0A2J6SKX7"/>
<sequence>MITEALLVREVGAPFRYQEINVDDNIRDDEVLVEMKATGVCHTDLNFSKEKTIPGLFPAVFGHEGAGIIVNIGPKVNNTARGDHVILTYSCCGECKYCLKKETSYCYDFERDNFGFRRHDGSKSFSTKDGTVASHFFGQSSFSKYAVVKARSVVKVGKDISLDSLAPLGCGIMTGAGAMLNVVKPISDSIVCIVGVGAVGLAALMALKLLPSPPTKIIAVDVVPERLELAKKYGATDFINSRQVDNLKTALMSVSDEKGIDGTIDTTGRAEVVKTLLEATAKRGIVVQVGVGLTAEAPVCIFHHVNAGRQYVGCAMGSCYPQEFIPMLVEAWRGGKFPFTDLIVKYPAEDMNTAVKNVLSGKVIKAVLVWR</sequence>
<dbReference type="InterPro" id="IPR036291">
    <property type="entry name" value="NAD(P)-bd_dom_sf"/>
</dbReference>
<keyword evidence="1 5" id="KW-0479">Metal-binding</keyword>
<dbReference type="InterPro" id="IPR013149">
    <property type="entry name" value="ADH-like_C"/>
</dbReference>
<organism evidence="7 8">
    <name type="scientific">Hyaloscypha bicolor E</name>
    <dbReference type="NCBI Taxonomy" id="1095630"/>
    <lineage>
        <taxon>Eukaryota</taxon>
        <taxon>Fungi</taxon>
        <taxon>Dikarya</taxon>
        <taxon>Ascomycota</taxon>
        <taxon>Pezizomycotina</taxon>
        <taxon>Leotiomycetes</taxon>
        <taxon>Helotiales</taxon>
        <taxon>Hyaloscyphaceae</taxon>
        <taxon>Hyaloscypha</taxon>
        <taxon>Hyaloscypha bicolor</taxon>
    </lineage>
</organism>
<dbReference type="GO" id="GO:0008270">
    <property type="term" value="F:zinc ion binding"/>
    <property type="evidence" value="ECO:0007669"/>
    <property type="project" value="InterPro"/>
</dbReference>
<evidence type="ECO:0000313" key="7">
    <source>
        <dbReference type="EMBL" id="PMD51428.1"/>
    </source>
</evidence>
<keyword evidence="8" id="KW-1185">Reference proteome</keyword>
<reference evidence="7 8" key="1">
    <citation type="submission" date="2016-04" db="EMBL/GenBank/DDBJ databases">
        <title>A degradative enzymes factory behind the ericoid mycorrhizal symbiosis.</title>
        <authorList>
            <consortium name="DOE Joint Genome Institute"/>
            <person name="Martino E."/>
            <person name="Morin E."/>
            <person name="Grelet G."/>
            <person name="Kuo A."/>
            <person name="Kohler A."/>
            <person name="Daghino S."/>
            <person name="Barry K."/>
            <person name="Choi C."/>
            <person name="Cichocki N."/>
            <person name="Clum A."/>
            <person name="Copeland A."/>
            <person name="Hainaut M."/>
            <person name="Haridas S."/>
            <person name="Labutti K."/>
            <person name="Lindquist E."/>
            <person name="Lipzen A."/>
            <person name="Khouja H.-R."/>
            <person name="Murat C."/>
            <person name="Ohm R."/>
            <person name="Olson A."/>
            <person name="Spatafora J."/>
            <person name="Veneault-Fourrey C."/>
            <person name="Henrissat B."/>
            <person name="Grigoriev I."/>
            <person name="Martin F."/>
            <person name="Perotto S."/>
        </authorList>
    </citation>
    <scope>NUCLEOTIDE SEQUENCE [LARGE SCALE GENOMIC DNA]</scope>
    <source>
        <strain evidence="7 8">E</strain>
    </source>
</reference>
<dbReference type="InterPro" id="IPR020843">
    <property type="entry name" value="ER"/>
</dbReference>